<reference evidence="7" key="1">
    <citation type="submission" date="2015-10" db="EMBL/GenBank/DDBJ databases">
        <authorList>
            <person name="Luecker S."/>
            <person name="Luecker S."/>
        </authorList>
    </citation>
    <scope>NUCLEOTIDE SEQUENCE [LARGE SCALE GENOMIC DNA]</scope>
</reference>
<dbReference type="EMBL" id="CZPZ01000008">
    <property type="protein sequence ID" value="CUS34227.1"/>
    <property type="molecule type" value="Genomic_DNA"/>
</dbReference>
<dbReference type="PANTHER" id="PTHR12526">
    <property type="entry name" value="GLYCOSYLTRANSFERASE"/>
    <property type="match status" value="1"/>
</dbReference>
<dbReference type="GO" id="GO:0016757">
    <property type="term" value="F:glycosyltransferase activity"/>
    <property type="evidence" value="ECO:0007669"/>
    <property type="project" value="UniProtKB-KW"/>
</dbReference>
<keyword evidence="7" id="KW-1185">Reference proteome</keyword>
<gene>
    <name evidence="6" type="ORF">COMA2_160045</name>
</gene>
<dbReference type="AlphaFoldDB" id="A0A0S4L949"/>
<dbReference type="SUPFAM" id="SSF53756">
    <property type="entry name" value="UDP-Glycosyltransferase/glycogen phosphorylase"/>
    <property type="match status" value="1"/>
</dbReference>
<evidence type="ECO:0000256" key="2">
    <source>
        <dbReference type="ARBA" id="ARBA00022676"/>
    </source>
</evidence>
<feature type="domain" description="Glycosyltransferase subfamily 4-like N-terminal" evidence="5">
    <location>
        <begin position="15"/>
        <end position="209"/>
    </location>
</feature>
<dbReference type="Proteomes" id="UP000198736">
    <property type="component" value="Unassembled WGS sequence"/>
</dbReference>
<dbReference type="RefSeq" id="WP_090895615.1">
    <property type="nucleotide sequence ID" value="NZ_CZPZ01000008.1"/>
</dbReference>
<dbReference type="InterPro" id="IPR001296">
    <property type="entry name" value="Glyco_trans_1"/>
</dbReference>
<evidence type="ECO:0000256" key="3">
    <source>
        <dbReference type="ARBA" id="ARBA00022679"/>
    </source>
</evidence>
<feature type="domain" description="Glycosyl transferase family 1" evidence="4">
    <location>
        <begin position="212"/>
        <end position="384"/>
    </location>
</feature>
<keyword evidence="3 6" id="KW-0808">Transferase</keyword>
<name>A0A0S4L949_9BACT</name>
<accession>A0A0S4L949</accession>
<dbReference type="OrthoDB" id="73743at2"/>
<dbReference type="InterPro" id="IPR028098">
    <property type="entry name" value="Glyco_trans_4-like_N"/>
</dbReference>
<evidence type="ECO:0000313" key="6">
    <source>
        <dbReference type="EMBL" id="CUS34227.1"/>
    </source>
</evidence>
<dbReference type="STRING" id="1742973.COMA2_160045"/>
<evidence type="ECO:0000256" key="1">
    <source>
        <dbReference type="ARBA" id="ARBA00009481"/>
    </source>
</evidence>
<evidence type="ECO:0000259" key="4">
    <source>
        <dbReference type="Pfam" id="PF00534"/>
    </source>
</evidence>
<dbReference type="Pfam" id="PF13439">
    <property type="entry name" value="Glyco_transf_4"/>
    <property type="match status" value="1"/>
</dbReference>
<sequence length="410" mass="46305">MKIAFLVSEFPSVSQTFVLNQIVGLMDLGHEVHIFADKSGNTAVTHGNYDKYDLSKHTHYYRIPENWLVRIIKAVAFIIRYAPRNYDVICRSLNVFRHGKQAWSLRLLFRSIPLLERERPFDIIHCQFGSLGRRAVSLMPIRTRNHKVVTSIRGADVTAVLKKHPGIYHDLFREGHLFLPVCEFLKERLIQEGCAENKIVVHYSGIDCSKFEYLQRRREPGEPAKVLTVARLMEKKGVAFAIEAVAALLTKGEQLEYRVVGDGPLRGVLEQMIQRMGIERQVELLGWKTHEDVKRLLEESHVLVAPSLTSDGGDQEGIPNAIKEAMATGLPVISTFHSGIPELVTDGVTGCLVPEGDAASISDSLEYLIKHPEICSEMGLAGRRQVEQRFDTHRLNKELEELYLSVMCGL</sequence>
<dbReference type="Pfam" id="PF00534">
    <property type="entry name" value="Glycos_transf_1"/>
    <property type="match status" value="1"/>
</dbReference>
<dbReference type="PANTHER" id="PTHR12526:SF640">
    <property type="entry name" value="COLANIC ACID BIOSYNTHESIS GLYCOSYLTRANSFERASE WCAL-RELATED"/>
    <property type="match status" value="1"/>
</dbReference>
<proteinExistence type="inferred from homology"/>
<keyword evidence="2" id="KW-0328">Glycosyltransferase</keyword>
<protein>
    <submittedName>
        <fullName evidence="6">Glycosyltransferase</fullName>
    </submittedName>
</protein>
<evidence type="ECO:0000259" key="5">
    <source>
        <dbReference type="Pfam" id="PF13439"/>
    </source>
</evidence>
<comment type="similarity">
    <text evidence="1">Belongs to the glycosyltransferase group 1 family. Glycosyltransferase 4 subfamily.</text>
</comment>
<evidence type="ECO:0000313" key="7">
    <source>
        <dbReference type="Proteomes" id="UP000198736"/>
    </source>
</evidence>
<dbReference type="Gene3D" id="3.40.50.2000">
    <property type="entry name" value="Glycogen Phosphorylase B"/>
    <property type="match status" value="2"/>
</dbReference>
<organism evidence="6 7">
    <name type="scientific">Candidatus Nitrospira nitrificans</name>
    <dbReference type="NCBI Taxonomy" id="1742973"/>
    <lineage>
        <taxon>Bacteria</taxon>
        <taxon>Pseudomonadati</taxon>
        <taxon>Nitrospirota</taxon>
        <taxon>Nitrospiria</taxon>
        <taxon>Nitrospirales</taxon>
        <taxon>Nitrospiraceae</taxon>
        <taxon>Nitrospira</taxon>
    </lineage>
</organism>